<name>A0A388TAK1_TERA1</name>
<dbReference type="Proteomes" id="UP000269352">
    <property type="component" value="Unassembled WGS sequence"/>
</dbReference>
<evidence type="ECO:0008006" key="3">
    <source>
        <dbReference type="Google" id="ProtNLM"/>
    </source>
</evidence>
<evidence type="ECO:0000313" key="1">
    <source>
        <dbReference type="EMBL" id="GBR73160.1"/>
    </source>
</evidence>
<organism evidence="1 2">
    <name type="scientific">Termititenax aidoneus</name>
    <dbReference type="NCBI Taxonomy" id="2218524"/>
    <lineage>
        <taxon>Bacteria</taxon>
        <taxon>Bacillati</taxon>
        <taxon>Candidatus Margulisiibacteriota</taxon>
        <taxon>Candidatus Termititenacia</taxon>
        <taxon>Candidatus Termititenacales</taxon>
        <taxon>Candidatus Termititenacaceae</taxon>
        <taxon>Candidatus Termititenax</taxon>
    </lineage>
</organism>
<evidence type="ECO:0000313" key="2">
    <source>
        <dbReference type="Proteomes" id="UP000269352"/>
    </source>
</evidence>
<dbReference type="EMBL" id="BGZN01000006">
    <property type="protein sequence ID" value="GBR73160.1"/>
    <property type="molecule type" value="Genomic_DNA"/>
</dbReference>
<proteinExistence type="predicted"/>
<protein>
    <recommendedName>
        <fullName evidence="3">Phage protein</fullName>
    </recommendedName>
</protein>
<gene>
    <name evidence="1" type="ORF">NO1_0590</name>
</gene>
<sequence length="123" mass="13663">MRGGRQSVGAMSNIHNQLERGLNRLVSLDNDTATIRRGNDTFELNCRVSYQSGSVWNTKNSTEEGNTIDTTPYVLADARADLKDGDIMTWRDRKFRVGIVTRPSLGGMSVCTQATLNELQPDN</sequence>
<reference evidence="1 2" key="1">
    <citation type="journal article" date="2019" name="ISME J.">
        <title>Genome analyses of uncultured TG2/ZB3 bacteria in 'Margulisbacteria' specifically attached to ectosymbiotic spirochetes of protists in the termite gut.</title>
        <authorList>
            <person name="Utami Y.D."/>
            <person name="Kuwahara H."/>
            <person name="Igai K."/>
            <person name="Murakami T."/>
            <person name="Sugaya K."/>
            <person name="Morikawa T."/>
            <person name="Nagura Y."/>
            <person name="Yuki M."/>
            <person name="Deevong P."/>
            <person name="Inoue T."/>
            <person name="Kihara K."/>
            <person name="Lo N."/>
            <person name="Yamada A."/>
            <person name="Ohkuma M."/>
            <person name="Hongoh Y."/>
        </authorList>
    </citation>
    <scope>NUCLEOTIDE SEQUENCE [LARGE SCALE GENOMIC DNA]</scope>
    <source>
        <strain evidence="1">NkOx7-01</strain>
    </source>
</reference>
<dbReference type="AlphaFoldDB" id="A0A388TAK1"/>
<accession>A0A388TAK1</accession>
<keyword evidence="2" id="KW-1185">Reference proteome</keyword>
<comment type="caution">
    <text evidence="1">The sequence shown here is derived from an EMBL/GenBank/DDBJ whole genome shotgun (WGS) entry which is preliminary data.</text>
</comment>